<organism evidence="2 3">
    <name type="scientific">Favolaschia claudopus</name>
    <dbReference type="NCBI Taxonomy" id="2862362"/>
    <lineage>
        <taxon>Eukaryota</taxon>
        <taxon>Fungi</taxon>
        <taxon>Dikarya</taxon>
        <taxon>Basidiomycota</taxon>
        <taxon>Agaricomycotina</taxon>
        <taxon>Agaricomycetes</taxon>
        <taxon>Agaricomycetidae</taxon>
        <taxon>Agaricales</taxon>
        <taxon>Marasmiineae</taxon>
        <taxon>Mycenaceae</taxon>
        <taxon>Favolaschia</taxon>
    </lineage>
</organism>
<dbReference type="EMBL" id="JAWWNJ010000007">
    <property type="protein sequence ID" value="KAK7052470.1"/>
    <property type="molecule type" value="Genomic_DNA"/>
</dbReference>
<accession>A0AAW0DNJ8</accession>
<proteinExistence type="predicted"/>
<keyword evidence="1" id="KW-0732">Signal</keyword>
<protein>
    <submittedName>
        <fullName evidence="2">Uncharacterized protein</fullName>
    </submittedName>
</protein>
<name>A0AAW0DNJ8_9AGAR</name>
<dbReference type="InterPro" id="IPR045469">
    <property type="entry name" value="Nis1"/>
</dbReference>
<comment type="caution">
    <text evidence="2">The sequence shown here is derived from an EMBL/GenBank/DDBJ whole genome shotgun (WGS) entry which is preliminary data.</text>
</comment>
<keyword evidence="3" id="KW-1185">Reference proteome</keyword>
<sequence>MKFTQLFALSTILVTAGYAQKASIGVPLPGEAVQAGSNITVEIDRPNSLTPSTEVGIGIGFLSCVDFNSSACPSPSEVLGSILYSGPFNPQYTNVSSSKPPHQNFTVTIPSTAKSGPAQIAVTHSSLVGAGPFPFNEVFNITVNVA</sequence>
<dbReference type="Proteomes" id="UP001362999">
    <property type="component" value="Unassembled WGS sequence"/>
</dbReference>
<gene>
    <name evidence="2" type="ORF">R3P38DRAFT_2860513</name>
</gene>
<evidence type="ECO:0000313" key="3">
    <source>
        <dbReference type="Proteomes" id="UP001362999"/>
    </source>
</evidence>
<feature type="chain" id="PRO_5043990369" evidence="1">
    <location>
        <begin position="20"/>
        <end position="146"/>
    </location>
</feature>
<dbReference type="AlphaFoldDB" id="A0AAW0DNJ8"/>
<dbReference type="Pfam" id="PF19271">
    <property type="entry name" value="Nis1"/>
    <property type="match status" value="1"/>
</dbReference>
<evidence type="ECO:0000256" key="1">
    <source>
        <dbReference type="SAM" id="SignalP"/>
    </source>
</evidence>
<evidence type="ECO:0000313" key="2">
    <source>
        <dbReference type="EMBL" id="KAK7052470.1"/>
    </source>
</evidence>
<feature type="signal peptide" evidence="1">
    <location>
        <begin position="1"/>
        <end position="19"/>
    </location>
</feature>
<reference evidence="2 3" key="1">
    <citation type="journal article" date="2024" name="J Genomics">
        <title>Draft genome sequencing and assembly of Favolaschia claudopus CIRM-BRFM 2984 isolated from oak limbs.</title>
        <authorList>
            <person name="Navarro D."/>
            <person name="Drula E."/>
            <person name="Chaduli D."/>
            <person name="Cazenave R."/>
            <person name="Ahrendt S."/>
            <person name="Wang J."/>
            <person name="Lipzen A."/>
            <person name="Daum C."/>
            <person name="Barry K."/>
            <person name="Grigoriev I.V."/>
            <person name="Favel A."/>
            <person name="Rosso M.N."/>
            <person name="Martin F."/>
        </authorList>
    </citation>
    <scope>NUCLEOTIDE SEQUENCE [LARGE SCALE GENOMIC DNA]</scope>
    <source>
        <strain evidence="2 3">CIRM-BRFM 2984</strain>
    </source>
</reference>